<feature type="compositionally biased region" description="Polar residues" evidence="1">
    <location>
        <begin position="344"/>
        <end position="364"/>
    </location>
</feature>
<dbReference type="STRING" id="641691.SAMN05421636_104261"/>
<name>A0A1G7BR14_9FLAO</name>
<evidence type="ECO:0000256" key="1">
    <source>
        <dbReference type="SAM" id="MobiDB-lite"/>
    </source>
</evidence>
<feature type="region of interest" description="Disordered" evidence="1">
    <location>
        <begin position="342"/>
        <end position="369"/>
    </location>
</feature>
<organism evidence="2 3">
    <name type="scientific">Pricia antarctica</name>
    <dbReference type="NCBI Taxonomy" id="641691"/>
    <lineage>
        <taxon>Bacteria</taxon>
        <taxon>Pseudomonadati</taxon>
        <taxon>Bacteroidota</taxon>
        <taxon>Flavobacteriia</taxon>
        <taxon>Flavobacteriales</taxon>
        <taxon>Flavobacteriaceae</taxon>
        <taxon>Pricia</taxon>
    </lineage>
</organism>
<dbReference type="InterPro" id="IPR016024">
    <property type="entry name" value="ARM-type_fold"/>
</dbReference>
<dbReference type="AlphaFoldDB" id="A0A1G7BR14"/>
<keyword evidence="3" id="KW-1185">Reference proteome</keyword>
<accession>A0A1G7BR14</accession>
<dbReference type="InterPro" id="IPR011989">
    <property type="entry name" value="ARM-like"/>
</dbReference>
<dbReference type="Proteomes" id="UP000199109">
    <property type="component" value="Unassembled WGS sequence"/>
</dbReference>
<dbReference type="Gene3D" id="1.25.10.10">
    <property type="entry name" value="Leucine-rich Repeat Variant"/>
    <property type="match status" value="1"/>
</dbReference>
<evidence type="ECO:0000313" key="3">
    <source>
        <dbReference type="Proteomes" id="UP000199109"/>
    </source>
</evidence>
<reference evidence="2 3" key="1">
    <citation type="submission" date="2016-10" db="EMBL/GenBank/DDBJ databases">
        <authorList>
            <person name="de Groot N.N."/>
        </authorList>
    </citation>
    <scope>NUCLEOTIDE SEQUENCE [LARGE SCALE GENOMIC DNA]</scope>
    <source>
        <strain evidence="2 3">DSM 23421</strain>
    </source>
</reference>
<evidence type="ECO:0000313" key="2">
    <source>
        <dbReference type="EMBL" id="SDE29538.1"/>
    </source>
</evidence>
<gene>
    <name evidence="2" type="ORF">SAMN05421636_104261</name>
</gene>
<proteinExistence type="predicted"/>
<protein>
    <recommendedName>
        <fullName evidence="4">HEAT repeat-containing protein</fullName>
    </recommendedName>
</protein>
<dbReference type="SUPFAM" id="SSF48371">
    <property type="entry name" value="ARM repeat"/>
    <property type="match status" value="1"/>
</dbReference>
<evidence type="ECO:0008006" key="4">
    <source>
        <dbReference type="Google" id="ProtNLM"/>
    </source>
</evidence>
<sequence length="823" mass="93620">MVSEFLFYEDDADKAEKSKYIGLKIEIRNLLREEFNRKILTQILLDLRKDVSGDTQKRLFKLYQDLGLEKDAFKKLESWRWEVISKGILELTRMQVEEAYPFIVKFINDRRGTIRKQAEIATVTLRPQGLSYFLDTTKYKISEWQQLKLLDVVRNKEDYEPPRFKTWLTSTNTQVVLFALRLIKYYNQNDANASLIELVKHKDRQVRQQAIECIKEFHIVEALPILKGVFPKCTVDTKLGILGTIAQLGNSSDIEFLKTISQREGNFSVKSKAVGAINTIAPESIMPTENIEYVTAYPSPVIADEKVERKVIEGDATDLEEAREGPESNISAEHPITVEFAPNPTDNQISNNDPLVTSTPMTNPKRSDKSLKEIQVEVEEVKAASFENSPTEDIYTEDVCHTAKASNFDISDIHFLPIVVADETETLSQGNVKEDDNELSKEVLIPLDVPHAEISSDPMDEELQALINEINELDFLPVVFDKEMLTVTPSSEESNRTASEALENIEGYSLSDFEVFFDEKSDASVSETDEKVAFDLEDVPIIDVKSPKVEDVLSWLMADNELREIELRYDIVPHPSDVEVSRQLIPDPIYYDEHEAYMMGLLDDLEELGDIREIPLLEELRAEERKSFIKERITGMIEKFSREPVAKRKPSLTTDNESADLPVFSVFADLFNSIDTECKLILLDEIVPVGDEKEIEFLDGLLESPDQRIRTKAQTVLKLLIAKLSHEKPESLCTKGISNIVAEQGIYGTNSEKESFDHLLSELQVSPSLAPEIFDIDFELCESLDKNYDQKILNLPVIATEVSSNDNGSSFFTSLIKFTKLFF</sequence>
<dbReference type="EMBL" id="FNAO01000004">
    <property type="protein sequence ID" value="SDE29538.1"/>
    <property type="molecule type" value="Genomic_DNA"/>
</dbReference>